<evidence type="ECO:0000313" key="12">
    <source>
        <dbReference type="EMBL" id="QIR16116.1"/>
    </source>
</evidence>
<organism evidence="12 13">
    <name type="scientific">Shewanella aestuarii</name>
    <dbReference type="NCBI Taxonomy" id="1028752"/>
    <lineage>
        <taxon>Bacteria</taxon>
        <taxon>Pseudomonadati</taxon>
        <taxon>Pseudomonadota</taxon>
        <taxon>Gammaproteobacteria</taxon>
        <taxon>Alteromonadales</taxon>
        <taxon>Shewanellaceae</taxon>
        <taxon>Shewanella</taxon>
    </lineage>
</organism>
<evidence type="ECO:0000256" key="7">
    <source>
        <dbReference type="ARBA" id="ARBA00022777"/>
    </source>
</evidence>
<keyword evidence="4" id="KW-0597">Phosphoprotein</keyword>
<dbReference type="Proteomes" id="UP000502608">
    <property type="component" value="Chromosome"/>
</dbReference>
<evidence type="ECO:0000256" key="8">
    <source>
        <dbReference type="ARBA" id="ARBA00022989"/>
    </source>
</evidence>
<name>A0A6G9QNH4_9GAMM</name>
<evidence type="ECO:0000256" key="10">
    <source>
        <dbReference type="SAM" id="Phobius"/>
    </source>
</evidence>
<keyword evidence="6 10" id="KW-0812">Transmembrane</keyword>
<dbReference type="PROSITE" id="PS50109">
    <property type="entry name" value="HIS_KIN"/>
    <property type="match status" value="1"/>
</dbReference>
<accession>A0A6G9QNH4</accession>
<dbReference type="InterPro" id="IPR036097">
    <property type="entry name" value="HisK_dim/P_sf"/>
</dbReference>
<feature type="transmembrane region" description="Helical" evidence="10">
    <location>
        <begin position="151"/>
        <end position="172"/>
    </location>
</feature>
<evidence type="ECO:0000313" key="13">
    <source>
        <dbReference type="Proteomes" id="UP000502608"/>
    </source>
</evidence>
<dbReference type="EMBL" id="CP050313">
    <property type="protein sequence ID" value="QIR16116.1"/>
    <property type="molecule type" value="Genomic_DNA"/>
</dbReference>
<dbReference type="SUPFAM" id="SSF47384">
    <property type="entry name" value="Homodimeric domain of signal transducing histidine kinase"/>
    <property type="match status" value="1"/>
</dbReference>
<reference evidence="12 13" key="1">
    <citation type="submission" date="2020-03" db="EMBL/GenBank/DDBJ databases">
        <title>Complete genome sequence of Shewanella sp.</title>
        <authorList>
            <person name="Kim Y.-S."/>
            <person name="Kim S.-J."/>
            <person name="Jung H.-K."/>
            <person name="Kim K.-H."/>
        </authorList>
    </citation>
    <scope>NUCLEOTIDE SEQUENCE [LARGE SCALE GENOMIC DNA]</scope>
    <source>
        <strain evidence="12 13">PN3F2</strain>
    </source>
</reference>
<comment type="subcellular location">
    <subcellularLocation>
        <location evidence="2">Membrane</location>
    </subcellularLocation>
</comment>
<keyword evidence="13" id="KW-1185">Reference proteome</keyword>
<dbReference type="InterPro" id="IPR036890">
    <property type="entry name" value="HATPase_C_sf"/>
</dbReference>
<dbReference type="EC" id="2.7.13.3" evidence="3"/>
<dbReference type="Gene3D" id="1.10.287.130">
    <property type="match status" value="1"/>
</dbReference>
<feature type="domain" description="Histidine kinase" evidence="11">
    <location>
        <begin position="230"/>
        <end position="426"/>
    </location>
</feature>
<evidence type="ECO:0000256" key="3">
    <source>
        <dbReference type="ARBA" id="ARBA00012438"/>
    </source>
</evidence>
<evidence type="ECO:0000259" key="11">
    <source>
        <dbReference type="PROSITE" id="PS50109"/>
    </source>
</evidence>
<dbReference type="AlphaFoldDB" id="A0A6G9QNH4"/>
<evidence type="ECO:0000256" key="4">
    <source>
        <dbReference type="ARBA" id="ARBA00022553"/>
    </source>
</evidence>
<keyword evidence="8 10" id="KW-1133">Transmembrane helix</keyword>
<evidence type="ECO:0000256" key="6">
    <source>
        <dbReference type="ARBA" id="ARBA00022692"/>
    </source>
</evidence>
<dbReference type="GO" id="GO:0000155">
    <property type="term" value="F:phosphorelay sensor kinase activity"/>
    <property type="evidence" value="ECO:0007669"/>
    <property type="project" value="InterPro"/>
</dbReference>
<evidence type="ECO:0000256" key="9">
    <source>
        <dbReference type="ARBA" id="ARBA00023136"/>
    </source>
</evidence>
<proteinExistence type="predicted"/>
<dbReference type="InterPro" id="IPR050428">
    <property type="entry name" value="TCS_sensor_his_kinase"/>
</dbReference>
<evidence type="ECO:0000256" key="1">
    <source>
        <dbReference type="ARBA" id="ARBA00000085"/>
    </source>
</evidence>
<evidence type="ECO:0000256" key="5">
    <source>
        <dbReference type="ARBA" id="ARBA00022679"/>
    </source>
</evidence>
<dbReference type="InterPro" id="IPR004358">
    <property type="entry name" value="Sig_transdc_His_kin-like_C"/>
</dbReference>
<sequence>MLIVVLLPSIGFTLNKAFERQIGQSIKNQLNAYMYSVLAVAEVENAQLVMPANLVENQFNVIGSGLYALISTQDKVLWSSGSFFGLHPPKLIEPAIGQHRLERIKIDNLKHIIFSFTVSFATETKSVPVTIHIIKNETDYQLQIDEFNQTLWSWIGILMLVLTVIQTVWLIWTLKPINQFGQEIQLIEQGKIAALQQAYPSELNQLAKQINTLLHTEQQQRQRYRNALADLAHSLKTPLAVLKSQPQLNQDSHEQLDNINHIIGYQLKKAQSVAANAWHLGISVDETASKLVRTLSQIYRDSHIDIDYQLIEDKQPAIFRGDSADLSEMIGNILDNACKAAKHQVLLTVIQAEQLHIIIEDDGVGLTPEQQQRIFERGVRADTYQQGHGIGLAIVSDLVNSYQGTLNVSQSEQFGGAKFSLTFHSS</sequence>
<keyword evidence="7" id="KW-0418">Kinase</keyword>
<keyword evidence="5" id="KW-0808">Transferase</keyword>
<evidence type="ECO:0000256" key="2">
    <source>
        <dbReference type="ARBA" id="ARBA00004370"/>
    </source>
</evidence>
<protein>
    <recommendedName>
        <fullName evidence="3">histidine kinase</fullName>
        <ecNumber evidence="3">2.7.13.3</ecNumber>
    </recommendedName>
</protein>
<dbReference type="PANTHER" id="PTHR45436:SF4">
    <property type="entry name" value="SENSOR PROTEIN PHOQ"/>
    <property type="match status" value="1"/>
</dbReference>
<comment type="catalytic activity">
    <reaction evidence="1">
        <text>ATP + protein L-histidine = ADP + protein N-phospho-L-histidine.</text>
        <dbReference type="EC" id="2.7.13.3"/>
    </reaction>
</comment>
<dbReference type="GO" id="GO:0005524">
    <property type="term" value="F:ATP binding"/>
    <property type="evidence" value="ECO:0007669"/>
    <property type="project" value="UniProtKB-KW"/>
</dbReference>
<dbReference type="PANTHER" id="PTHR45436">
    <property type="entry name" value="SENSOR HISTIDINE KINASE YKOH"/>
    <property type="match status" value="1"/>
</dbReference>
<keyword evidence="9 10" id="KW-0472">Membrane</keyword>
<dbReference type="InterPro" id="IPR005467">
    <property type="entry name" value="His_kinase_dom"/>
</dbReference>
<dbReference type="SMART" id="SM00387">
    <property type="entry name" value="HATPase_c"/>
    <property type="match status" value="1"/>
</dbReference>
<dbReference type="InterPro" id="IPR003594">
    <property type="entry name" value="HATPase_dom"/>
</dbReference>
<dbReference type="GO" id="GO:0005886">
    <property type="term" value="C:plasma membrane"/>
    <property type="evidence" value="ECO:0007669"/>
    <property type="project" value="TreeGrafter"/>
</dbReference>
<dbReference type="SUPFAM" id="SSF55874">
    <property type="entry name" value="ATPase domain of HSP90 chaperone/DNA topoisomerase II/histidine kinase"/>
    <property type="match status" value="1"/>
</dbReference>
<dbReference type="KEGG" id="saes:HBH39_04830"/>
<gene>
    <name evidence="12" type="ORF">HBH39_04830</name>
</gene>
<dbReference type="PRINTS" id="PR00344">
    <property type="entry name" value="BCTRLSENSOR"/>
</dbReference>
<dbReference type="Pfam" id="PF02518">
    <property type="entry name" value="HATPase_c"/>
    <property type="match status" value="1"/>
</dbReference>
<dbReference type="Gene3D" id="3.30.565.10">
    <property type="entry name" value="Histidine kinase-like ATPase, C-terminal domain"/>
    <property type="match status" value="1"/>
</dbReference>
<dbReference type="RefSeq" id="WP_167679968.1">
    <property type="nucleotide sequence ID" value="NZ_CP050313.1"/>
</dbReference>